<dbReference type="GO" id="GO:0005829">
    <property type="term" value="C:cytosol"/>
    <property type="evidence" value="ECO:0007669"/>
    <property type="project" value="TreeGrafter"/>
</dbReference>
<dbReference type="AlphaFoldDB" id="A0A1G6C0K4"/>
<proteinExistence type="inferred from homology"/>
<evidence type="ECO:0000256" key="2">
    <source>
        <dbReference type="ARBA" id="ARBA00022679"/>
    </source>
</evidence>
<dbReference type="OrthoDB" id="9815592at2"/>
<dbReference type="Gene3D" id="2.160.10.10">
    <property type="entry name" value="Hexapeptide repeat proteins"/>
    <property type="match status" value="1"/>
</dbReference>
<evidence type="ECO:0000313" key="3">
    <source>
        <dbReference type="EMBL" id="SDB26358.1"/>
    </source>
</evidence>
<organism evidence="3 4">
    <name type="scientific">Desulfonatronum thiosulfatophilum</name>
    <dbReference type="NCBI Taxonomy" id="617002"/>
    <lineage>
        <taxon>Bacteria</taxon>
        <taxon>Pseudomonadati</taxon>
        <taxon>Thermodesulfobacteriota</taxon>
        <taxon>Desulfovibrionia</taxon>
        <taxon>Desulfovibrionales</taxon>
        <taxon>Desulfonatronaceae</taxon>
        <taxon>Desulfonatronum</taxon>
    </lineage>
</organism>
<keyword evidence="4" id="KW-1185">Reference proteome</keyword>
<dbReference type="PANTHER" id="PTHR23416:SF23">
    <property type="entry name" value="ACETYLTRANSFERASE C18B11.09C-RELATED"/>
    <property type="match status" value="1"/>
</dbReference>
<accession>A0A1G6C0K4</accession>
<evidence type="ECO:0000313" key="4">
    <source>
        <dbReference type="Proteomes" id="UP000198771"/>
    </source>
</evidence>
<reference evidence="3 4" key="1">
    <citation type="submission" date="2016-10" db="EMBL/GenBank/DDBJ databases">
        <authorList>
            <person name="de Groot N.N."/>
        </authorList>
    </citation>
    <scope>NUCLEOTIDE SEQUENCE [LARGE SCALE GENOMIC DNA]</scope>
    <source>
        <strain evidence="3 4">ASO4-2</strain>
    </source>
</reference>
<dbReference type="EMBL" id="FMXO01000006">
    <property type="protein sequence ID" value="SDB26358.1"/>
    <property type="molecule type" value="Genomic_DNA"/>
</dbReference>
<dbReference type="RefSeq" id="WP_092118786.1">
    <property type="nucleotide sequence ID" value="NZ_FMXO01000006.1"/>
</dbReference>
<comment type="similarity">
    <text evidence="1">Belongs to the transferase hexapeptide repeat family.</text>
</comment>
<dbReference type="STRING" id="617002.SAMN05660653_01260"/>
<name>A0A1G6C0K4_9BACT</name>
<dbReference type="SUPFAM" id="SSF51161">
    <property type="entry name" value="Trimeric LpxA-like enzymes"/>
    <property type="match status" value="1"/>
</dbReference>
<dbReference type="PANTHER" id="PTHR23416">
    <property type="entry name" value="SIALIC ACID SYNTHASE-RELATED"/>
    <property type="match status" value="1"/>
</dbReference>
<sequence length="174" mass="19044">MIASIKKGLFMIIEVMLRIVIHPYIRARIFAVLGSKIGKNVRIYEVRLINVENGFSNLTIDDDAHIGTGCIFDLKGMIFVGKGATLSPFVTILTHNDPGSHHNSPICNVYPPNVKSVFIDEYCWIGCNSTILPGTHVKRSTVVGACSLVKGILEKECLYVGTPVKKVKGITVSD</sequence>
<dbReference type="InterPro" id="IPR011004">
    <property type="entry name" value="Trimer_LpxA-like_sf"/>
</dbReference>
<dbReference type="InterPro" id="IPR051159">
    <property type="entry name" value="Hexapeptide_acetyltransf"/>
</dbReference>
<dbReference type="Proteomes" id="UP000198771">
    <property type="component" value="Unassembled WGS sequence"/>
</dbReference>
<protein>
    <submittedName>
        <fullName evidence="3">Acetyltransferase (Isoleucine patch superfamily)</fullName>
    </submittedName>
</protein>
<evidence type="ECO:0000256" key="1">
    <source>
        <dbReference type="ARBA" id="ARBA00007274"/>
    </source>
</evidence>
<gene>
    <name evidence="3" type="ORF">SAMN05660653_01260</name>
</gene>
<dbReference type="GO" id="GO:0008374">
    <property type="term" value="F:O-acyltransferase activity"/>
    <property type="evidence" value="ECO:0007669"/>
    <property type="project" value="TreeGrafter"/>
</dbReference>
<keyword evidence="2 3" id="KW-0808">Transferase</keyword>